<dbReference type="HOGENOM" id="CLU_123987_0_0_1"/>
<dbReference type="RefSeq" id="XP_013258821.1">
    <property type="nucleotide sequence ID" value="XM_013403367.1"/>
</dbReference>
<feature type="domain" description="SnoaL-like" evidence="2">
    <location>
        <begin position="50"/>
        <end position="163"/>
    </location>
</feature>
<evidence type="ECO:0000259" key="2">
    <source>
        <dbReference type="Pfam" id="PF12680"/>
    </source>
</evidence>
<dbReference type="OrthoDB" id="3637354at2759"/>
<dbReference type="InterPro" id="IPR037401">
    <property type="entry name" value="SnoaL-like"/>
</dbReference>
<keyword evidence="4" id="KW-1185">Reference proteome</keyword>
<keyword evidence="1" id="KW-0732">Signal</keyword>
<reference evidence="3 4" key="1">
    <citation type="submission" date="2013-03" db="EMBL/GenBank/DDBJ databases">
        <title>The Genome Sequence of Exophiala aquamarina CBS 119918.</title>
        <authorList>
            <consortium name="The Broad Institute Genomics Platform"/>
            <person name="Cuomo C."/>
            <person name="de Hoog S."/>
            <person name="Gorbushina A."/>
            <person name="Walker B."/>
            <person name="Young S.K."/>
            <person name="Zeng Q."/>
            <person name="Gargeya S."/>
            <person name="Fitzgerald M."/>
            <person name="Haas B."/>
            <person name="Abouelleil A."/>
            <person name="Allen A.W."/>
            <person name="Alvarado L."/>
            <person name="Arachchi H.M."/>
            <person name="Berlin A.M."/>
            <person name="Chapman S.B."/>
            <person name="Gainer-Dewar J."/>
            <person name="Goldberg J."/>
            <person name="Griggs A."/>
            <person name="Gujja S."/>
            <person name="Hansen M."/>
            <person name="Howarth C."/>
            <person name="Imamovic A."/>
            <person name="Ireland A."/>
            <person name="Larimer J."/>
            <person name="McCowan C."/>
            <person name="Murphy C."/>
            <person name="Pearson M."/>
            <person name="Poon T.W."/>
            <person name="Priest M."/>
            <person name="Roberts A."/>
            <person name="Saif S."/>
            <person name="Shea T."/>
            <person name="Sisk P."/>
            <person name="Sykes S."/>
            <person name="Wortman J."/>
            <person name="Nusbaum C."/>
            <person name="Birren B."/>
        </authorList>
    </citation>
    <scope>NUCLEOTIDE SEQUENCE [LARGE SCALE GENOMIC DNA]</scope>
    <source>
        <strain evidence="3 4">CBS 119918</strain>
    </source>
</reference>
<dbReference type="GeneID" id="25282725"/>
<gene>
    <name evidence="3" type="ORF">A1O9_07812</name>
</gene>
<dbReference type="AlphaFoldDB" id="A0A072P8Q1"/>
<dbReference type="Pfam" id="PF12680">
    <property type="entry name" value="SnoaL_2"/>
    <property type="match status" value="1"/>
</dbReference>
<dbReference type="VEuPathDB" id="FungiDB:A1O9_07812"/>
<evidence type="ECO:0000313" key="4">
    <source>
        <dbReference type="Proteomes" id="UP000027920"/>
    </source>
</evidence>
<evidence type="ECO:0000256" key="1">
    <source>
        <dbReference type="SAM" id="SignalP"/>
    </source>
</evidence>
<organism evidence="3 4">
    <name type="scientific">Exophiala aquamarina CBS 119918</name>
    <dbReference type="NCBI Taxonomy" id="1182545"/>
    <lineage>
        <taxon>Eukaryota</taxon>
        <taxon>Fungi</taxon>
        <taxon>Dikarya</taxon>
        <taxon>Ascomycota</taxon>
        <taxon>Pezizomycotina</taxon>
        <taxon>Eurotiomycetes</taxon>
        <taxon>Chaetothyriomycetidae</taxon>
        <taxon>Chaetothyriales</taxon>
        <taxon>Herpotrichiellaceae</taxon>
        <taxon>Exophiala</taxon>
    </lineage>
</organism>
<protein>
    <recommendedName>
        <fullName evidence="2">SnoaL-like domain-containing protein</fullName>
    </recommendedName>
</protein>
<feature type="signal peptide" evidence="1">
    <location>
        <begin position="1"/>
        <end position="21"/>
    </location>
</feature>
<dbReference type="Gene3D" id="3.10.450.50">
    <property type="match status" value="1"/>
</dbReference>
<proteinExistence type="predicted"/>
<dbReference type="EMBL" id="AMGV01000006">
    <property type="protein sequence ID" value="KEF56231.1"/>
    <property type="molecule type" value="Genomic_DNA"/>
</dbReference>
<comment type="caution">
    <text evidence="3">The sequence shown here is derived from an EMBL/GenBank/DDBJ whole genome shotgun (WGS) entry which is preliminary data.</text>
</comment>
<dbReference type="SUPFAM" id="SSF54427">
    <property type="entry name" value="NTF2-like"/>
    <property type="match status" value="1"/>
</dbReference>
<dbReference type="Proteomes" id="UP000027920">
    <property type="component" value="Unassembled WGS sequence"/>
</dbReference>
<accession>A0A072P8Q1</accession>
<sequence>MHSLRATSLLLPLLSAGSALAHSRWGPTSIASPCQSVEISAEWRETIISNWLTIWNDVDFSLLDVTVSPEIVIYQDRFATGTGNGSIEFPVNNVTAFQRFVEGSRAGFSKYAFEATRYFGEDDLVALEWTLNAIVESGQGTAAPGTAISYNGTDIFVLDRCDGVVKEVRSHQDLIRYYNQLGVDVGTP</sequence>
<evidence type="ECO:0000313" key="3">
    <source>
        <dbReference type="EMBL" id="KEF56231.1"/>
    </source>
</evidence>
<feature type="chain" id="PRO_5001681344" description="SnoaL-like domain-containing protein" evidence="1">
    <location>
        <begin position="22"/>
        <end position="188"/>
    </location>
</feature>
<name>A0A072P8Q1_9EURO</name>
<dbReference type="InterPro" id="IPR032710">
    <property type="entry name" value="NTF2-like_dom_sf"/>
</dbReference>